<dbReference type="AlphaFoldDB" id="A0A0M0JBM5"/>
<proteinExistence type="predicted"/>
<reference evidence="3" key="1">
    <citation type="journal article" date="2015" name="PLoS Genet.">
        <title>Genome Sequence and Transcriptome Analyses of Chrysochromulina tobin: Metabolic Tools for Enhanced Algal Fitness in the Prominent Order Prymnesiales (Haptophyceae).</title>
        <authorList>
            <person name="Hovde B.T."/>
            <person name="Deodato C.R."/>
            <person name="Hunsperger H.M."/>
            <person name="Ryken S.A."/>
            <person name="Yost W."/>
            <person name="Jha R.K."/>
            <person name="Patterson J."/>
            <person name="Monnat R.J. Jr."/>
            <person name="Barlow S.B."/>
            <person name="Starkenburg S.R."/>
            <person name="Cattolico R.A."/>
        </authorList>
    </citation>
    <scope>NUCLEOTIDE SEQUENCE</scope>
    <source>
        <strain evidence="3">CCMP291</strain>
    </source>
</reference>
<organism evidence="2 3">
    <name type="scientific">Chrysochromulina tobinii</name>
    <dbReference type="NCBI Taxonomy" id="1460289"/>
    <lineage>
        <taxon>Eukaryota</taxon>
        <taxon>Haptista</taxon>
        <taxon>Haptophyta</taxon>
        <taxon>Prymnesiophyceae</taxon>
        <taxon>Prymnesiales</taxon>
        <taxon>Chrysochromulinaceae</taxon>
        <taxon>Chrysochromulina</taxon>
    </lineage>
</organism>
<accession>A0A0M0JBM5</accession>
<evidence type="ECO:0000313" key="3">
    <source>
        <dbReference type="Proteomes" id="UP000037460"/>
    </source>
</evidence>
<evidence type="ECO:0000313" key="2">
    <source>
        <dbReference type="EMBL" id="KOO23782.1"/>
    </source>
</evidence>
<protein>
    <submittedName>
        <fullName evidence="2">Uncharacterized protein</fullName>
    </submittedName>
</protein>
<name>A0A0M0JBM5_9EUKA</name>
<dbReference type="Proteomes" id="UP000037460">
    <property type="component" value="Unassembled WGS sequence"/>
</dbReference>
<keyword evidence="3" id="KW-1185">Reference proteome</keyword>
<gene>
    <name evidence="2" type="ORF">Ctob_007549</name>
</gene>
<sequence>MRPPRTWALDGSERVVSLADESPLPDTDEAASRGVDVSHASPLSARRKQLLQMQQQHGGSAVFIARSHSNFEAVALLERAASGEQIPMPAL</sequence>
<feature type="region of interest" description="Disordered" evidence="1">
    <location>
        <begin position="1"/>
        <end position="41"/>
    </location>
</feature>
<comment type="caution">
    <text evidence="2">The sequence shown here is derived from an EMBL/GenBank/DDBJ whole genome shotgun (WGS) entry which is preliminary data.</text>
</comment>
<evidence type="ECO:0000256" key="1">
    <source>
        <dbReference type="SAM" id="MobiDB-lite"/>
    </source>
</evidence>
<dbReference type="EMBL" id="JWZX01003157">
    <property type="protein sequence ID" value="KOO23782.1"/>
    <property type="molecule type" value="Genomic_DNA"/>
</dbReference>